<evidence type="ECO:0000256" key="1">
    <source>
        <dbReference type="ARBA" id="ARBA00004613"/>
    </source>
</evidence>
<proteinExistence type="inferred from homology"/>
<dbReference type="InterPro" id="IPR051764">
    <property type="entry name" value="Avidin/Streptavidin-rel"/>
</dbReference>
<comment type="similarity">
    <text evidence="2">Belongs to the avidin/streptavidin family.</text>
</comment>
<protein>
    <submittedName>
        <fullName evidence="7">Avidin/streptavidin</fullName>
    </submittedName>
</protein>
<keyword evidence="4 6" id="KW-0732">Signal</keyword>
<feature type="signal peptide" evidence="6">
    <location>
        <begin position="1"/>
        <end position="18"/>
    </location>
</feature>
<dbReference type="EMBL" id="JANVFS010000020">
    <property type="protein sequence ID" value="KAJ4476346.1"/>
    <property type="molecule type" value="Genomic_DNA"/>
</dbReference>
<keyword evidence="3" id="KW-0964">Secreted</keyword>
<dbReference type="Proteomes" id="UP001150238">
    <property type="component" value="Unassembled WGS sequence"/>
</dbReference>
<accession>A0A9W9A9Y7</accession>
<dbReference type="Pfam" id="PF01382">
    <property type="entry name" value="Avidin"/>
    <property type="match status" value="1"/>
</dbReference>
<dbReference type="PRINTS" id="PR00709">
    <property type="entry name" value="AVIDIN"/>
</dbReference>
<evidence type="ECO:0000313" key="8">
    <source>
        <dbReference type="Proteomes" id="UP001150238"/>
    </source>
</evidence>
<dbReference type="InterPro" id="IPR005469">
    <property type="entry name" value="Avidin"/>
</dbReference>
<dbReference type="SUPFAM" id="SSF50876">
    <property type="entry name" value="Avidin/streptavidin"/>
    <property type="match status" value="1"/>
</dbReference>
<feature type="chain" id="PRO_5040911549" evidence="6">
    <location>
        <begin position="19"/>
        <end position="168"/>
    </location>
</feature>
<keyword evidence="5" id="KW-0092">Biotin</keyword>
<evidence type="ECO:0000313" key="7">
    <source>
        <dbReference type="EMBL" id="KAJ4476346.1"/>
    </source>
</evidence>
<dbReference type="AlphaFoldDB" id="A0A9W9A9Y7"/>
<evidence type="ECO:0000256" key="2">
    <source>
        <dbReference type="ARBA" id="ARBA00006297"/>
    </source>
</evidence>
<organism evidence="7 8">
    <name type="scientific">Lentinula lateritia</name>
    <dbReference type="NCBI Taxonomy" id="40482"/>
    <lineage>
        <taxon>Eukaryota</taxon>
        <taxon>Fungi</taxon>
        <taxon>Dikarya</taxon>
        <taxon>Basidiomycota</taxon>
        <taxon>Agaricomycotina</taxon>
        <taxon>Agaricomycetes</taxon>
        <taxon>Agaricomycetidae</taxon>
        <taxon>Agaricales</taxon>
        <taxon>Marasmiineae</taxon>
        <taxon>Omphalotaceae</taxon>
        <taxon>Lentinula</taxon>
    </lineage>
</organism>
<evidence type="ECO:0000256" key="5">
    <source>
        <dbReference type="ARBA" id="ARBA00023267"/>
    </source>
</evidence>
<comment type="caution">
    <text evidence="7">The sequence shown here is derived from an EMBL/GenBank/DDBJ whole genome shotgun (WGS) entry which is preliminary data.</text>
</comment>
<comment type="subcellular location">
    <subcellularLocation>
        <location evidence="1">Secreted</location>
    </subcellularLocation>
</comment>
<dbReference type="InterPro" id="IPR005468">
    <property type="entry name" value="Avidin/str"/>
</dbReference>
<reference evidence="7" key="2">
    <citation type="journal article" date="2023" name="Proc. Natl. Acad. Sci. U.S.A.">
        <title>A global phylogenomic analysis of the shiitake genus Lentinula.</title>
        <authorList>
            <person name="Sierra-Patev S."/>
            <person name="Min B."/>
            <person name="Naranjo-Ortiz M."/>
            <person name="Looney B."/>
            <person name="Konkel Z."/>
            <person name="Slot J.C."/>
            <person name="Sakamoto Y."/>
            <person name="Steenwyk J.L."/>
            <person name="Rokas A."/>
            <person name="Carro J."/>
            <person name="Camarero S."/>
            <person name="Ferreira P."/>
            <person name="Molpeceres G."/>
            <person name="Ruiz-Duenas F.J."/>
            <person name="Serrano A."/>
            <person name="Henrissat B."/>
            <person name="Drula E."/>
            <person name="Hughes K.W."/>
            <person name="Mata J.L."/>
            <person name="Ishikawa N.K."/>
            <person name="Vargas-Isla R."/>
            <person name="Ushijima S."/>
            <person name="Smith C.A."/>
            <person name="Donoghue J."/>
            <person name="Ahrendt S."/>
            <person name="Andreopoulos W."/>
            <person name="He G."/>
            <person name="LaButti K."/>
            <person name="Lipzen A."/>
            <person name="Ng V."/>
            <person name="Riley R."/>
            <person name="Sandor L."/>
            <person name="Barry K."/>
            <person name="Martinez A.T."/>
            <person name="Xiao Y."/>
            <person name="Gibbons J.G."/>
            <person name="Terashima K."/>
            <person name="Grigoriev I.V."/>
            <person name="Hibbett D."/>
        </authorList>
    </citation>
    <scope>NUCLEOTIDE SEQUENCE</scope>
    <source>
        <strain evidence="7">Sp2 HRB7682 ss15</strain>
    </source>
</reference>
<dbReference type="GO" id="GO:0005576">
    <property type="term" value="C:extracellular region"/>
    <property type="evidence" value="ECO:0007669"/>
    <property type="project" value="UniProtKB-SubCell"/>
</dbReference>
<dbReference type="Gene3D" id="2.40.128.30">
    <property type="entry name" value="Avidin-like"/>
    <property type="match status" value="1"/>
</dbReference>
<sequence length="168" mass="17910">MTRSLVTLLIFGLSCVSGAPTASTSPQIGNQLSMKLETVAPTATLGHIGSKLSGSWINELNSTVTLIADQEGGLSGQYNSAVGDALSFYNLTGRFDTLPPAGKGVSVGWVVTWNNEYLDADSTTSWSGQYFNNGGSESIITQWLLTHSSTRDDVWESITVGHDEFTRA</sequence>
<evidence type="ECO:0000256" key="3">
    <source>
        <dbReference type="ARBA" id="ARBA00022525"/>
    </source>
</evidence>
<name>A0A9W9A9Y7_9AGAR</name>
<dbReference type="GO" id="GO:0009374">
    <property type="term" value="F:biotin binding"/>
    <property type="evidence" value="ECO:0007669"/>
    <property type="project" value="InterPro"/>
</dbReference>
<dbReference type="PROSITE" id="PS51326">
    <property type="entry name" value="AVIDIN_2"/>
    <property type="match status" value="1"/>
</dbReference>
<dbReference type="PANTHER" id="PTHR34399">
    <property type="entry name" value="AVIDIN-RELATED"/>
    <property type="match status" value="1"/>
</dbReference>
<evidence type="ECO:0000256" key="4">
    <source>
        <dbReference type="ARBA" id="ARBA00022729"/>
    </source>
</evidence>
<gene>
    <name evidence="7" type="ORF">C8J55DRAFT_561759</name>
</gene>
<dbReference type="PROSITE" id="PS51257">
    <property type="entry name" value="PROKAR_LIPOPROTEIN"/>
    <property type="match status" value="1"/>
</dbReference>
<reference evidence="7" key="1">
    <citation type="submission" date="2022-08" db="EMBL/GenBank/DDBJ databases">
        <authorList>
            <consortium name="DOE Joint Genome Institute"/>
            <person name="Min B."/>
            <person name="Riley R."/>
            <person name="Sierra-Patev S."/>
            <person name="Naranjo-Ortiz M."/>
            <person name="Looney B."/>
            <person name="Konkel Z."/>
            <person name="Slot J.C."/>
            <person name="Sakamoto Y."/>
            <person name="Steenwyk J.L."/>
            <person name="Rokas A."/>
            <person name="Carro J."/>
            <person name="Camarero S."/>
            <person name="Ferreira P."/>
            <person name="Molpeceres G."/>
            <person name="Ruiz-Duenas F.J."/>
            <person name="Serrano A."/>
            <person name="Henrissat B."/>
            <person name="Drula E."/>
            <person name="Hughes K.W."/>
            <person name="Mata J.L."/>
            <person name="Ishikawa N.K."/>
            <person name="Vargas-Isla R."/>
            <person name="Ushijima S."/>
            <person name="Smith C.A."/>
            <person name="Ahrendt S."/>
            <person name="Andreopoulos W."/>
            <person name="He G."/>
            <person name="Labutti K."/>
            <person name="Lipzen A."/>
            <person name="Ng V."/>
            <person name="Sandor L."/>
            <person name="Barry K."/>
            <person name="Martinez A.T."/>
            <person name="Xiao Y."/>
            <person name="Gibbons J.G."/>
            <person name="Terashima K."/>
            <person name="Hibbett D.S."/>
            <person name="Grigoriev I.V."/>
        </authorList>
    </citation>
    <scope>NUCLEOTIDE SEQUENCE</scope>
    <source>
        <strain evidence="7">Sp2 HRB7682 ss15</strain>
    </source>
</reference>
<evidence type="ECO:0000256" key="6">
    <source>
        <dbReference type="SAM" id="SignalP"/>
    </source>
</evidence>
<dbReference type="InterPro" id="IPR036896">
    <property type="entry name" value="Avidin-like_sf"/>
</dbReference>